<dbReference type="AlphaFoldDB" id="A0A8X6GWN1"/>
<gene>
    <name evidence="1" type="ORF">TNCT_193401</name>
</gene>
<accession>A0A8X6GWN1</accession>
<sequence length="104" mass="11378">MCESGHQAYSNSMSSRVANRLPRIGSLILGIRSNSQAKCREVWGCSNSSHPQRRISTLCGLAELLHCLQDPDVYPECPVVPVAPVSQCSTARHRSATRKQSGKQ</sequence>
<name>A0A8X6GWN1_TRICU</name>
<evidence type="ECO:0000313" key="2">
    <source>
        <dbReference type="Proteomes" id="UP000887116"/>
    </source>
</evidence>
<evidence type="ECO:0000313" key="1">
    <source>
        <dbReference type="EMBL" id="GFQ75219.1"/>
    </source>
</evidence>
<dbReference type="Proteomes" id="UP000887116">
    <property type="component" value="Unassembled WGS sequence"/>
</dbReference>
<proteinExistence type="predicted"/>
<organism evidence="1 2">
    <name type="scientific">Trichonephila clavata</name>
    <name type="common">Joro spider</name>
    <name type="synonym">Nephila clavata</name>
    <dbReference type="NCBI Taxonomy" id="2740835"/>
    <lineage>
        <taxon>Eukaryota</taxon>
        <taxon>Metazoa</taxon>
        <taxon>Ecdysozoa</taxon>
        <taxon>Arthropoda</taxon>
        <taxon>Chelicerata</taxon>
        <taxon>Arachnida</taxon>
        <taxon>Araneae</taxon>
        <taxon>Araneomorphae</taxon>
        <taxon>Entelegynae</taxon>
        <taxon>Araneoidea</taxon>
        <taxon>Nephilidae</taxon>
        <taxon>Trichonephila</taxon>
    </lineage>
</organism>
<dbReference type="EMBL" id="BMAO01001696">
    <property type="protein sequence ID" value="GFQ75219.1"/>
    <property type="molecule type" value="Genomic_DNA"/>
</dbReference>
<keyword evidence="2" id="KW-1185">Reference proteome</keyword>
<reference evidence="1" key="1">
    <citation type="submission" date="2020-07" db="EMBL/GenBank/DDBJ databases">
        <title>Multicomponent nature underlies the extraordinary mechanical properties of spider dragline silk.</title>
        <authorList>
            <person name="Kono N."/>
            <person name="Nakamura H."/>
            <person name="Mori M."/>
            <person name="Yoshida Y."/>
            <person name="Ohtoshi R."/>
            <person name="Malay A.D."/>
            <person name="Moran D.A.P."/>
            <person name="Tomita M."/>
            <person name="Numata K."/>
            <person name="Arakawa K."/>
        </authorList>
    </citation>
    <scope>NUCLEOTIDE SEQUENCE</scope>
</reference>
<protein>
    <submittedName>
        <fullName evidence="1">Uncharacterized protein</fullName>
    </submittedName>
</protein>
<comment type="caution">
    <text evidence="1">The sequence shown here is derived from an EMBL/GenBank/DDBJ whole genome shotgun (WGS) entry which is preliminary data.</text>
</comment>